<feature type="transmembrane region" description="Helical" evidence="10">
    <location>
        <begin position="257"/>
        <end position="284"/>
    </location>
</feature>
<dbReference type="GO" id="GO:0006811">
    <property type="term" value="P:monoatomic ion transport"/>
    <property type="evidence" value="ECO:0007669"/>
    <property type="project" value="UniProtKB-KW"/>
</dbReference>
<keyword evidence="8 10" id="KW-0472">Membrane</keyword>
<dbReference type="InterPro" id="IPR002528">
    <property type="entry name" value="MATE_fam"/>
</dbReference>
<dbReference type="STRING" id="477680.SAMN05421788_109142"/>
<dbReference type="EMBL" id="FTOR01000009">
    <property type="protein sequence ID" value="SIT30149.1"/>
    <property type="molecule type" value="Genomic_DNA"/>
</dbReference>
<gene>
    <name evidence="11" type="ORF">SAMN05421788_109142</name>
</gene>
<feature type="transmembrane region" description="Helical" evidence="10">
    <location>
        <begin position="413"/>
        <end position="430"/>
    </location>
</feature>
<feature type="transmembrane region" description="Helical" evidence="10">
    <location>
        <begin position="436"/>
        <end position="460"/>
    </location>
</feature>
<dbReference type="GO" id="GO:0005886">
    <property type="term" value="C:plasma membrane"/>
    <property type="evidence" value="ECO:0007669"/>
    <property type="project" value="UniProtKB-SubCell"/>
</dbReference>
<dbReference type="NCBIfam" id="TIGR00797">
    <property type="entry name" value="matE"/>
    <property type="match status" value="1"/>
</dbReference>
<evidence type="ECO:0000256" key="10">
    <source>
        <dbReference type="SAM" id="Phobius"/>
    </source>
</evidence>
<feature type="transmembrane region" description="Helical" evidence="10">
    <location>
        <begin position="377"/>
        <end position="401"/>
    </location>
</feature>
<dbReference type="AlphaFoldDB" id="A0A1N7R540"/>
<sequence length="470" mass="49915">MTTSSARTRLERIVNFIQLSIRGGEQDFTQGNITRAVFLLAIPMILEMMMESVFAVVDIFFVGKLGNAAVATVGLVESVSTLIYSVAVGLSMAATAIVARRIGEKDPDAAARSGAQSILVASVISLLVSVAGICRAGDILRMMGAGSAIIQEGTPYARVLFGGNLVIMLLFLINGIFRGAGNAAIAMKSLWLANLLNIILCPMLINGWGPFPQLGLTGAAIATTIGRGTGVLYQCWHLARGKGQLRMKKQYFLPDGALIKSVISIAYTGTLQFLIGSASWILLARLVAGSGEAVLAGYQVSLRILMFFLLPAWGLSNAAATLVGQNLGAQQPKRAEQSVWKAAIINGVFMLLVTAFFRTCGPAIVRFINKDIQAEATAIHALSIVSMGYLFYGVGMVLISALNGAGDTRTPTIINIVGFWLVQIPLAFTLSQHTSLGATGVFIAIPAAESLITVLALVFFMRGKWKLVKV</sequence>
<keyword evidence="2" id="KW-0813">Transport</keyword>
<keyword evidence="5 10" id="KW-0812">Transmembrane</keyword>
<evidence type="ECO:0000256" key="8">
    <source>
        <dbReference type="ARBA" id="ARBA00023136"/>
    </source>
</evidence>
<feature type="transmembrane region" description="Helical" evidence="10">
    <location>
        <begin position="156"/>
        <end position="177"/>
    </location>
</feature>
<evidence type="ECO:0000256" key="4">
    <source>
        <dbReference type="ARBA" id="ARBA00022475"/>
    </source>
</evidence>
<evidence type="ECO:0000256" key="6">
    <source>
        <dbReference type="ARBA" id="ARBA00022989"/>
    </source>
</evidence>
<feature type="transmembrane region" description="Helical" evidence="10">
    <location>
        <begin position="82"/>
        <end position="103"/>
    </location>
</feature>
<dbReference type="PANTHER" id="PTHR43298:SF2">
    <property type="entry name" value="FMN_FAD EXPORTER YEEO-RELATED"/>
    <property type="match status" value="1"/>
</dbReference>
<evidence type="ECO:0000313" key="12">
    <source>
        <dbReference type="Proteomes" id="UP000186917"/>
    </source>
</evidence>
<evidence type="ECO:0000256" key="7">
    <source>
        <dbReference type="ARBA" id="ARBA00023065"/>
    </source>
</evidence>
<evidence type="ECO:0000256" key="1">
    <source>
        <dbReference type="ARBA" id="ARBA00004651"/>
    </source>
</evidence>
<feature type="transmembrane region" description="Helical" evidence="10">
    <location>
        <begin position="36"/>
        <end position="62"/>
    </location>
</feature>
<feature type="transmembrane region" description="Helical" evidence="10">
    <location>
        <begin position="304"/>
        <end position="327"/>
    </location>
</feature>
<reference evidence="12" key="1">
    <citation type="submission" date="2017-01" db="EMBL/GenBank/DDBJ databases">
        <authorList>
            <person name="Varghese N."/>
            <person name="Submissions S."/>
        </authorList>
    </citation>
    <scope>NUCLEOTIDE SEQUENCE [LARGE SCALE GENOMIC DNA]</scope>
    <source>
        <strain evidence="12">DSM 21054</strain>
    </source>
</reference>
<keyword evidence="3" id="KW-0050">Antiport</keyword>
<dbReference type="RefSeq" id="WP_076381461.1">
    <property type="nucleotide sequence ID" value="NZ_AP017422.1"/>
</dbReference>
<evidence type="ECO:0000313" key="11">
    <source>
        <dbReference type="EMBL" id="SIT30149.1"/>
    </source>
</evidence>
<dbReference type="Pfam" id="PF01554">
    <property type="entry name" value="MatE"/>
    <property type="match status" value="2"/>
</dbReference>
<dbReference type="PIRSF" id="PIRSF006603">
    <property type="entry name" value="DinF"/>
    <property type="match status" value="1"/>
</dbReference>
<evidence type="ECO:0000256" key="2">
    <source>
        <dbReference type="ARBA" id="ARBA00022448"/>
    </source>
</evidence>
<organism evidence="11 12">
    <name type="scientific">Filimonas lacunae</name>
    <dbReference type="NCBI Taxonomy" id="477680"/>
    <lineage>
        <taxon>Bacteria</taxon>
        <taxon>Pseudomonadati</taxon>
        <taxon>Bacteroidota</taxon>
        <taxon>Chitinophagia</taxon>
        <taxon>Chitinophagales</taxon>
        <taxon>Chitinophagaceae</taxon>
        <taxon>Filimonas</taxon>
    </lineage>
</organism>
<evidence type="ECO:0000256" key="3">
    <source>
        <dbReference type="ARBA" id="ARBA00022449"/>
    </source>
</evidence>
<accession>A0A1N7R540</accession>
<proteinExistence type="predicted"/>
<dbReference type="GO" id="GO:0015297">
    <property type="term" value="F:antiporter activity"/>
    <property type="evidence" value="ECO:0007669"/>
    <property type="project" value="UniProtKB-KW"/>
</dbReference>
<dbReference type="PANTHER" id="PTHR43298">
    <property type="entry name" value="MULTIDRUG RESISTANCE PROTEIN NORM-RELATED"/>
    <property type="match status" value="1"/>
</dbReference>
<evidence type="ECO:0000256" key="5">
    <source>
        <dbReference type="ARBA" id="ARBA00022692"/>
    </source>
</evidence>
<comment type="subcellular location">
    <subcellularLocation>
        <location evidence="1">Cell membrane</location>
        <topology evidence="1">Multi-pass membrane protein</topology>
    </subcellularLocation>
</comment>
<keyword evidence="4" id="KW-1003">Cell membrane</keyword>
<keyword evidence="6 10" id="KW-1133">Transmembrane helix</keyword>
<feature type="transmembrane region" description="Helical" evidence="10">
    <location>
        <begin position="189"/>
        <end position="208"/>
    </location>
</feature>
<protein>
    <recommendedName>
        <fullName evidence="9">Multidrug-efflux transporter</fullName>
    </recommendedName>
</protein>
<feature type="transmembrane region" description="Helical" evidence="10">
    <location>
        <begin position="115"/>
        <end position="136"/>
    </location>
</feature>
<feature type="transmembrane region" description="Helical" evidence="10">
    <location>
        <begin position="214"/>
        <end position="236"/>
    </location>
</feature>
<dbReference type="Proteomes" id="UP000186917">
    <property type="component" value="Unassembled WGS sequence"/>
</dbReference>
<evidence type="ECO:0000256" key="9">
    <source>
        <dbReference type="ARBA" id="ARBA00031636"/>
    </source>
</evidence>
<keyword evidence="12" id="KW-1185">Reference proteome</keyword>
<dbReference type="GO" id="GO:0042910">
    <property type="term" value="F:xenobiotic transmembrane transporter activity"/>
    <property type="evidence" value="ECO:0007669"/>
    <property type="project" value="InterPro"/>
</dbReference>
<dbReference type="OrthoDB" id="9776324at2"/>
<keyword evidence="7" id="KW-0406">Ion transport</keyword>
<name>A0A1N7R540_9BACT</name>
<dbReference type="CDD" id="cd13139">
    <property type="entry name" value="MATE_like_14"/>
    <property type="match status" value="1"/>
</dbReference>
<feature type="transmembrane region" description="Helical" evidence="10">
    <location>
        <begin position="339"/>
        <end position="357"/>
    </location>
</feature>
<dbReference type="InterPro" id="IPR048279">
    <property type="entry name" value="MdtK-like"/>
</dbReference>
<dbReference type="InterPro" id="IPR050222">
    <property type="entry name" value="MATE_MdtK"/>
</dbReference>